<reference evidence="4 5" key="1">
    <citation type="journal article" date="2023" name="Hortic Res">
        <title>Pangenome of water caltrop reveals structural variations and asymmetric subgenome divergence after allopolyploidization.</title>
        <authorList>
            <person name="Zhang X."/>
            <person name="Chen Y."/>
            <person name="Wang L."/>
            <person name="Yuan Y."/>
            <person name="Fang M."/>
            <person name="Shi L."/>
            <person name="Lu R."/>
            <person name="Comes H.P."/>
            <person name="Ma Y."/>
            <person name="Chen Y."/>
            <person name="Huang G."/>
            <person name="Zhou Y."/>
            <person name="Zheng Z."/>
            <person name="Qiu Y."/>
        </authorList>
    </citation>
    <scope>NUCLEOTIDE SEQUENCE [LARGE SCALE GENOMIC DNA]</scope>
    <source>
        <tissue evidence="4">Roots</tissue>
    </source>
</reference>
<dbReference type="SMART" id="SM00360">
    <property type="entry name" value="RRM"/>
    <property type="match status" value="1"/>
</dbReference>
<gene>
    <name evidence="4" type="ORF">SAY87_024946</name>
</gene>
<feature type="domain" description="RRM" evidence="3">
    <location>
        <begin position="175"/>
        <end position="262"/>
    </location>
</feature>
<feature type="region of interest" description="Disordered" evidence="2">
    <location>
        <begin position="146"/>
        <end position="168"/>
    </location>
</feature>
<evidence type="ECO:0000313" key="5">
    <source>
        <dbReference type="Proteomes" id="UP001345219"/>
    </source>
</evidence>
<dbReference type="SUPFAM" id="SSF54928">
    <property type="entry name" value="RNA-binding domain, RBD"/>
    <property type="match status" value="1"/>
</dbReference>
<dbReference type="GO" id="GO:0003723">
    <property type="term" value="F:RNA binding"/>
    <property type="evidence" value="ECO:0007669"/>
    <property type="project" value="UniProtKB-UniRule"/>
</dbReference>
<feature type="region of interest" description="Disordered" evidence="2">
    <location>
        <begin position="373"/>
        <end position="392"/>
    </location>
</feature>
<dbReference type="PANTHER" id="PTHR37200:SF1">
    <property type="entry name" value="RNA-BINDING (RRM_RBD_RNP MOTIFS) FAMILY PROTEIN"/>
    <property type="match status" value="1"/>
</dbReference>
<evidence type="ECO:0000256" key="2">
    <source>
        <dbReference type="SAM" id="MobiDB-lite"/>
    </source>
</evidence>
<sequence length="437" mass="47909">MSSSVVPSLHGYSVFLLSDSRSTRPPPHLPLIVKPPLLSVLQTRKTRSYDGLVVCAVKNRRKVRGNDVVEMDGFYDDDVDAEDENEEQEEEEEAEDDEMLLPFGKMKKWLDNKPPGFGVGKVYDTSIEDKLLDEILQSQQAQAANINKLKNSPVKPIPNNPPPRLKVSEETPTGIRVRVGNLPKKRNIHRDLKLAFGGAPGILNIVPAVSGNSKTRDPVCKGFAFVDFKSDEDAFRFVQTFSRQSMTFGKVKKQIKCELMNHSPIAADGESVNKTSVAVAVAAAAQQMDHGLEGKPAACSVVDDSFSDSWEDLATDEGNDLDGDVEAEFEETYEDMENMISSELDPDKSMDIGSESLSASFSPEPKNRIAVSTKKQGVKQVKRQKSGGKANGLKVKVPKLEVPGYAKRLKIKEKAALTEVFSKYGTRAGLTSSSSES</sequence>
<dbReference type="PANTHER" id="PTHR37200">
    <property type="entry name" value="RNA-BINDING (RRM/RBD/RNP MOTIFS) FAMILY PROTEIN"/>
    <property type="match status" value="1"/>
</dbReference>
<name>A0AAN7GCV2_9MYRT</name>
<dbReference type="PROSITE" id="PS50102">
    <property type="entry name" value="RRM"/>
    <property type="match status" value="1"/>
</dbReference>
<organism evidence="4 5">
    <name type="scientific">Trapa incisa</name>
    <dbReference type="NCBI Taxonomy" id="236973"/>
    <lineage>
        <taxon>Eukaryota</taxon>
        <taxon>Viridiplantae</taxon>
        <taxon>Streptophyta</taxon>
        <taxon>Embryophyta</taxon>
        <taxon>Tracheophyta</taxon>
        <taxon>Spermatophyta</taxon>
        <taxon>Magnoliopsida</taxon>
        <taxon>eudicotyledons</taxon>
        <taxon>Gunneridae</taxon>
        <taxon>Pentapetalae</taxon>
        <taxon>rosids</taxon>
        <taxon>malvids</taxon>
        <taxon>Myrtales</taxon>
        <taxon>Lythraceae</taxon>
        <taxon>Trapa</taxon>
    </lineage>
</organism>
<feature type="region of interest" description="Disordered" evidence="2">
    <location>
        <begin position="74"/>
        <end position="97"/>
    </location>
</feature>
<dbReference type="InterPro" id="IPR035979">
    <property type="entry name" value="RBD_domain_sf"/>
</dbReference>
<protein>
    <recommendedName>
        <fullName evidence="3">RRM domain-containing protein</fullName>
    </recommendedName>
</protein>
<feature type="compositionally biased region" description="Pro residues" evidence="2">
    <location>
        <begin position="155"/>
        <end position="164"/>
    </location>
</feature>
<dbReference type="CDD" id="cd00590">
    <property type="entry name" value="RRM_SF"/>
    <property type="match status" value="1"/>
</dbReference>
<evidence type="ECO:0000259" key="3">
    <source>
        <dbReference type="PROSITE" id="PS50102"/>
    </source>
</evidence>
<keyword evidence="1" id="KW-0694">RNA-binding</keyword>
<evidence type="ECO:0000256" key="1">
    <source>
        <dbReference type="PROSITE-ProRule" id="PRU00176"/>
    </source>
</evidence>
<dbReference type="InterPro" id="IPR012677">
    <property type="entry name" value="Nucleotide-bd_a/b_plait_sf"/>
</dbReference>
<dbReference type="InterPro" id="IPR000504">
    <property type="entry name" value="RRM_dom"/>
</dbReference>
<dbReference type="EMBL" id="JAXIOK010000024">
    <property type="protein sequence ID" value="KAK4741358.1"/>
    <property type="molecule type" value="Genomic_DNA"/>
</dbReference>
<keyword evidence="5" id="KW-1185">Reference proteome</keyword>
<evidence type="ECO:0000313" key="4">
    <source>
        <dbReference type="EMBL" id="KAK4741358.1"/>
    </source>
</evidence>
<proteinExistence type="predicted"/>
<comment type="caution">
    <text evidence="4">The sequence shown here is derived from an EMBL/GenBank/DDBJ whole genome shotgun (WGS) entry which is preliminary data.</text>
</comment>
<feature type="compositionally biased region" description="Basic residues" evidence="2">
    <location>
        <begin position="376"/>
        <end position="386"/>
    </location>
</feature>
<dbReference type="Proteomes" id="UP001345219">
    <property type="component" value="Chromosome 19"/>
</dbReference>
<dbReference type="AlphaFoldDB" id="A0AAN7GCV2"/>
<accession>A0AAN7GCV2</accession>
<dbReference type="Gene3D" id="3.30.70.330">
    <property type="match status" value="1"/>
</dbReference>